<reference evidence="1 2" key="1">
    <citation type="submission" date="2018-01" db="EMBL/GenBank/DDBJ databases">
        <title>Species boundaries and ecological features among Paraburkholderia terrae DSMZ17804T, P. hospita DSMZ17164T and P. caribensis DSMZ13236T.</title>
        <authorList>
            <person name="Pratama A.A."/>
        </authorList>
    </citation>
    <scope>NUCLEOTIDE SEQUENCE [LARGE SCALE GENOMIC DNA]</scope>
    <source>
        <strain evidence="1 2">DSM 17164</strain>
    </source>
</reference>
<dbReference type="RefSeq" id="WP_090834890.1">
    <property type="nucleotide sequence ID" value="NZ_CADFGJ010000002.1"/>
</dbReference>
<dbReference type="KEGG" id="phs:C2L64_00750"/>
<dbReference type="EMBL" id="CP026105">
    <property type="protein sequence ID" value="AUT67032.1"/>
    <property type="molecule type" value="Genomic_DNA"/>
</dbReference>
<gene>
    <name evidence="1" type="ORF">C2L64_00750</name>
</gene>
<protein>
    <submittedName>
        <fullName evidence="1">Uncharacterized protein</fullName>
    </submittedName>
</protein>
<dbReference type="GeneID" id="55526874"/>
<evidence type="ECO:0000313" key="1">
    <source>
        <dbReference type="EMBL" id="AUT67032.1"/>
    </source>
</evidence>
<sequence>MMRKTALNNGFAAPELPANLKILVGMAGLLAEDILSGETDDAGAMADTLFFRVSNREASAADLAQMSVTDIDNCRLSYEVVAEAVRLLREGWSVVQQEAEYLIQCATG</sequence>
<dbReference type="Proteomes" id="UP000236649">
    <property type="component" value="Chromosome 1"/>
</dbReference>
<name>A0AAN1J4K6_9BURK</name>
<dbReference type="AlphaFoldDB" id="A0AAN1J4K6"/>
<proteinExistence type="predicted"/>
<organism evidence="1 2">
    <name type="scientific">Paraburkholderia hospita</name>
    <dbReference type="NCBI Taxonomy" id="169430"/>
    <lineage>
        <taxon>Bacteria</taxon>
        <taxon>Pseudomonadati</taxon>
        <taxon>Pseudomonadota</taxon>
        <taxon>Betaproteobacteria</taxon>
        <taxon>Burkholderiales</taxon>
        <taxon>Burkholderiaceae</taxon>
        <taxon>Paraburkholderia</taxon>
    </lineage>
</organism>
<evidence type="ECO:0000313" key="2">
    <source>
        <dbReference type="Proteomes" id="UP000236649"/>
    </source>
</evidence>
<accession>A0AAN1J4K6</accession>